<evidence type="ECO:0000256" key="6">
    <source>
        <dbReference type="ARBA" id="ARBA00022833"/>
    </source>
</evidence>
<evidence type="ECO:0000256" key="12">
    <source>
        <dbReference type="SAM" id="MobiDB-lite"/>
    </source>
</evidence>
<evidence type="ECO:0000256" key="5">
    <source>
        <dbReference type="ARBA" id="ARBA00022771"/>
    </source>
</evidence>
<dbReference type="FunFam" id="3.30.160.60:FF:000295">
    <property type="entry name" value="zinc finger protein 19"/>
    <property type="match status" value="1"/>
</dbReference>
<dbReference type="EMBL" id="JANPWB010000006">
    <property type="protein sequence ID" value="KAJ1183154.1"/>
    <property type="molecule type" value="Genomic_DNA"/>
</dbReference>
<evidence type="ECO:0000256" key="3">
    <source>
        <dbReference type="ARBA" id="ARBA00022723"/>
    </source>
</evidence>
<evidence type="ECO:0000256" key="4">
    <source>
        <dbReference type="ARBA" id="ARBA00022737"/>
    </source>
</evidence>
<evidence type="ECO:0000256" key="8">
    <source>
        <dbReference type="ARBA" id="ARBA00023125"/>
    </source>
</evidence>
<evidence type="ECO:0000256" key="7">
    <source>
        <dbReference type="ARBA" id="ARBA00023015"/>
    </source>
</evidence>
<evidence type="ECO:0000256" key="1">
    <source>
        <dbReference type="ARBA" id="ARBA00004123"/>
    </source>
</evidence>
<dbReference type="PROSITE" id="PS00028">
    <property type="entry name" value="ZINC_FINGER_C2H2_1"/>
    <property type="match status" value="3"/>
</dbReference>
<dbReference type="PANTHER" id="PTHR24381:SF269">
    <property type="entry name" value="ZINC FINGER PROTEIN 398"/>
    <property type="match status" value="1"/>
</dbReference>
<organism evidence="15 16">
    <name type="scientific">Pleurodeles waltl</name>
    <name type="common">Iberian ribbed newt</name>
    <dbReference type="NCBI Taxonomy" id="8319"/>
    <lineage>
        <taxon>Eukaryota</taxon>
        <taxon>Metazoa</taxon>
        <taxon>Chordata</taxon>
        <taxon>Craniata</taxon>
        <taxon>Vertebrata</taxon>
        <taxon>Euteleostomi</taxon>
        <taxon>Amphibia</taxon>
        <taxon>Batrachia</taxon>
        <taxon>Caudata</taxon>
        <taxon>Salamandroidea</taxon>
        <taxon>Salamandridae</taxon>
        <taxon>Pleurodelinae</taxon>
        <taxon>Pleurodeles</taxon>
    </lineage>
</organism>
<dbReference type="Gene3D" id="6.10.140.140">
    <property type="match status" value="1"/>
</dbReference>
<dbReference type="PROSITE" id="PS50805">
    <property type="entry name" value="KRAB"/>
    <property type="match status" value="1"/>
</dbReference>
<dbReference type="GO" id="GO:0000977">
    <property type="term" value="F:RNA polymerase II transcription regulatory region sequence-specific DNA binding"/>
    <property type="evidence" value="ECO:0007669"/>
    <property type="project" value="TreeGrafter"/>
</dbReference>
<dbReference type="FunFam" id="3.30.160.60:FF:000464">
    <property type="entry name" value="Zinc finger and SCAN domain containing 25"/>
    <property type="match status" value="1"/>
</dbReference>
<evidence type="ECO:0000259" key="14">
    <source>
        <dbReference type="PROSITE" id="PS50805"/>
    </source>
</evidence>
<comment type="similarity">
    <text evidence="2">Belongs to the krueppel C2H2-type zinc-finger protein family.</text>
</comment>
<evidence type="ECO:0000313" key="16">
    <source>
        <dbReference type="Proteomes" id="UP001066276"/>
    </source>
</evidence>
<dbReference type="SMART" id="SM00349">
    <property type="entry name" value="KRAB"/>
    <property type="match status" value="1"/>
</dbReference>
<evidence type="ECO:0000256" key="2">
    <source>
        <dbReference type="ARBA" id="ARBA00006991"/>
    </source>
</evidence>
<evidence type="ECO:0000313" key="15">
    <source>
        <dbReference type="EMBL" id="KAJ1183154.1"/>
    </source>
</evidence>
<feature type="compositionally biased region" description="Polar residues" evidence="12">
    <location>
        <begin position="240"/>
        <end position="262"/>
    </location>
</feature>
<keyword evidence="16" id="KW-1185">Reference proteome</keyword>
<dbReference type="GO" id="GO:0005634">
    <property type="term" value="C:nucleus"/>
    <property type="evidence" value="ECO:0007669"/>
    <property type="project" value="UniProtKB-SubCell"/>
</dbReference>
<gene>
    <name evidence="15" type="ORF">NDU88_008323</name>
</gene>
<dbReference type="InterPro" id="IPR036236">
    <property type="entry name" value="Znf_C2H2_sf"/>
</dbReference>
<comment type="subcellular location">
    <subcellularLocation>
        <location evidence="1">Nucleus</location>
    </subcellularLocation>
</comment>
<keyword evidence="6" id="KW-0862">Zinc</keyword>
<accession>A0AAV7U287</accession>
<dbReference type="SMART" id="SM00355">
    <property type="entry name" value="ZnF_C2H2"/>
    <property type="match status" value="3"/>
</dbReference>
<keyword evidence="3" id="KW-0479">Metal-binding</keyword>
<feature type="domain" description="C2H2-type" evidence="13">
    <location>
        <begin position="337"/>
        <end position="364"/>
    </location>
</feature>
<comment type="caution">
    <text evidence="15">The sequence shown here is derived from an EMBL/GenBank/DDBJ whole genome shotgun (WGS) entry which is preliminary data.</text>
</comment>
<evidence type="ECO:0000259" key="13">
    <source>
        <dbReference type="PROSITE" id="PS50157"/>
    </source>
</evidence>
<dbReference type="InterPro" id="IPR036051">
    <property type="entry name" value="KRAB_dom_sf"/>
</dbReference>
<dbReference type="AlphaFoldDB" id="A0AAV7U287"/>
<dbReference type="GO" id="GO:0008270">
    <property type="term" value="F:zinc ion binding"/>
    <property type="evidence" value="ECO:0007669"/>
    <property type="project" value="UniProtKB-KW"/>
</dbReference>
<keyword evidence="9" id="KW-0804">Transcription</keyword>
<feature type="region of interest" description="Disordered" evidence="12">
    <location>
        <begin position="239"/>
        <end position="262"/>
    </location>
</feature>
<dbReference type="Proteomes" id="UP001066276">
    <property type="component" value="Chromosome 3_2"/>
</dbReference>
<dbReference type="PANTHER" id="PTHR24381">
    <property type="entry name" value="ZINC FINGER PROTEIN"/>
    <property type="match status" value="1"/>
</dbReference>
<dbReference type="CDD" id="cd07765">
    <property type="entry name" value="KRAB_A-box"/>
    <property type="match status" value="1"/>
</dbReference>
<keyword evidence="7" id="KW-0805">Transcription regulation</keyword>
<keyword evidence="4" id="KW-0677">Repeat</keyword>
<feature type="domain" description="KRAB" evidence="14">
    <location>
        <begin position="50"/>
        <end position="121"/>
    </location>
</feature>
<sequence length="454" mass="50388">MRTGVSFPWKKCTLITSFPPGPVSLSVRGGGVDAMKTRGDEPRPGPEALLEFQDVAACFSEEEWKLLYHWQKELYRTVMKEIYQAFSALGPLIATSIFSLRPKDAEELCSDDICDFESGATVSPPSGPMNTEPFVSFSVKHEDELYFSDPTGAAETEHIAGLTTPDVTSAAASVGINEEGRTYALDFQDCHRRECLNIPSGKGCTKKKRNVVNSFKNCDKSSVKNLNANIVQTMPEASRAVSQKLAQTDHSQGAEQTAPQQTESGCDQIAHFNLHPIPPSAHASETYVTCNSTAGNSNATSDLVQSFTSITGLESEQFFQGGSRAGRQRARKVKERYTCAECGKSFTAISNLVRHERIHTGERPYHCTVCGKSFNQKEVLLRHQNMHTGERPFECNVCGKCFNRKHHLLEHQKIHAKKQQYCETDTMKILYTNIFQYPSDSGTTSQTEAQNMML</sequence>
<name>A0AAV7U287_PLEWA</name>
<evidence type="ECO:0000256" key="9">
    <source>
        <dbReference type="ARBA" id="ARBA00023163"/>
    </source>
</evidence>
<dbReference type="FunFam" id="3.30.160.60:FF:002716">
    <property type="entry name" value="Zinc finger protein 212"/>
    <property type="match status" value="1"/>
</dbReference>
<evidence type="ECO:0000256" key="10">
    <source>
        <dbReference type="ARBA" id="ARBA00023242"/>
    </source>
</evidence>
<dbReference type="InterPro" id="IPR001909">
    <property type="entry name" value="KRAB"/>
</dbReference>
<dbReference type="Pfam" id="PF01352">
    <property type="entry name" value="KRAB"/>
    <property type="match status" value="1"/>
</dbReference>
<dbReference type="GO" id="GO:0000981">
    <property type="term" value="F:DNA-binding transcription factor activity, RNA polymerase II-specific"/>
    <property type="evidence" value="ECO:0007669"/>
    <property type="project" value="TreeGrafter"/>
</dbReference>
<feature type="domain" description="C2H2-type" evidence="13">
    <location>
        <begin position="393"/>
        <end position="420"/>
    </location>
</feature>
<dbReference type="PROSITE" id="PS50157">
    <property type="entry name" value="ZINC_FINGER_C2H2_2"/>
    <property type="match status" value="3"/>
</dbReference>
<dbReference type="SUPFAM" id="SSF109640">
    <property type="entry name" value="KRAB domain (Kruppel-associated box)"/>
    <property type="match status" value="1"/>
</dbReference>
<feature type="domain" description="C2H2-type" evidence="13">
    <location>
        <begin position="365"/>
        <end position="392"/>
    </location>
</feature>
<dbReference type="Gene3D" id="3.30.160.60">
    <property type="entry name" value="Classic Zinc Finger"/>
    <property type="match status" value="3"/>
</dbReference>
<dbReference type="Pfam" id="PF00096">
    <property type="entry name" value="zf-C2H2"/>
    <property type="match status" value="1"/>
</dbReference>
<reference evidence="15" key="1">
    <citation type="journal article" date="2022" name="bioRxiv">
        <title>Sequencing and chromosome-scale assembly of the giantPleurodeles waltlgenome.</title>
        <authorList>
            <person name="Brown T."/>
            <person name="Elewa A."/>
            <person name="Iarovenko S."/>
            <person name="Subramanian E."/>
            <person name="Araus A.J."/>
            <person name="Petzold A."/>
            <person name="Susuki M."/>
            <person name="Suzuki K.-i.T."/>
            <person name="Hayashi T."/>
            <person name="Toyoda A."/>
            <person name="Oliveira C."/>
            <person name="Osipova E."/>
            <person name="Leigh N.D."/>
            <person name="Simon A."/>
            <person name="Yun M.H."/>
        </authorList>
    </citation>
    <scope>NUCLEOTIDE SEQUENCE</scope>
    <source>
        <strain evidence="15">20211129_DDA</strain>
        <tissue evidence="15">Liver</tissue>
    </source>
</reference>
<keyword evidence="10" id="KW-0539">Nucleus</keyword>
<keyword evidence="8" id="KW-0238">DNA-binding</keyword>
<dbReference type="InterPro" id="IPR013087">
    <property type="entry name" value="Znf_C2H2_type"/>
</dbReference>
<evidence type="ECO:0000256" key="11">
    <source>
        <dbReference type="PROSITE-ProRule" id="PRU00042"/>
    </source>
</evidence>
<protein>
    <submittedName>
        <fullName evidence="15">Uncharacterized protein</fullName>
    </submittedName>
</protein>
<proteinExistence type="inferred from homology"/>
<dbReference type="SUPFAM" id="SSF57667">
    <property type="entry name" value="beta-beta-alpha zinc fingers"/>
    <property type="match status" value="2"/>
</dbReference>
<keyword evidence="5 11" id="KW-0863">Zinc-finger</keyword>
<dbReference type="Pfam" id="PF13465">
    <property type="entry name" value="zf-H2C2_2"/>
    <property type="match status" value="1"/>
</dbReference>